<evidence type="ECO:0000313" key="3">
    <source>
        <dbReference type="Proteomes" id="UP001477870"/>
    </source>
</evidence>
<reference evidence="2 3" key="1">
    <citation type="submission" date="2024-03" db="EMBL/GenBank/DDBJ databases">
        <title>Community enrichment and isolation of bacterial strains for fucoidan degradation.</title>
        <authorList>
            <person name="Sichert A."/>
        </authorList>
    </citation>
    <scope>NUCLEOTIDE SEQUENCE [LARGE SCALE GENOMIC DNA]</scope>
    <source>
        <strain evidence="2 3">AS62</strain>
    </source>
</reference>
<proteinExistence type="predicted"/>
<dbReference type="RefSeq" id="WP_342848800.1">
    <property type="nucleotide sequence ID" value="NZ_JBBMQO010000007.1"/>
</dbReference>
<organism evidence="2 3">
    <name type="scientific">Ahrensia kielensis</name>
    <dbReference type="NCBI Taxonomy" id="76980"/>
    <lineage>
        <taxon>Bacteria</taxon>
        <taxon>Pseudomonadati</taxon>
        <taxon>Pseudomonadota</taxon>
        <taxon>Alphaproteobacteria</taxon>
        <taxon>Hyphomicrobiales</taxon>
        <taxon>Ahrensiaceae</taxon>
        <taxon>Ahrensia</taxon>
    </lineage>
</organism>
<accession>A0ABU9T8M9</accession>
<name>A0ABU9T8M9_9HYPH</name>
<keyword evidence="3" id="KW-1185">Reference proteome</keyword>
<dbReference type="EMBL" id="JBBMQO010000007">
    <property type="protein sequence ID" value="MEM5502493.1"/>
    <property type="molecule type" value="Genomic_DNA"/>
</dbReference>
<sequence length="269" mass="29167">MMLPDFSSKKHKKSAKGRWPSGFKSLAGDDLVQDEPVRGFEPSIKQELSAFPHMPKFAMDDEQHSFASPPMQAEVSFEDDSSLDQPIAADAFEENPLPDLSAVDPVSATEGLISNADNAASTDTLDDALASILDQSKATNIGEDAVQTILDRVDQAVKSALDPLKFEFNQSVLSGFQSVLRKSIEQDGKQRIVDFIATLVPTASDLVATIKGPAELVEGLQKQLEAREDLPVKIKFVEDNGLLDIVVTYDTASVSTRLAEFEALIAELS</sequence>
<dbReference type="Proteomes" id="UP001477870">
    <property type="component" value="Unassembled WGS sequence"/>
</dbReference>
<evidence type="ECO:0008006" key="4">
    <source>
        <dbReference type="Google" id="ProtNLM"/>
    </source>
</evidence>
<protein>
    <recommendedName>
        <fullName evidence="4">Flagellar assembly protein FliH/Type III secretion system HrpE domain-containing protein</fullName>
    </recommendedName>
</protein>
<gene>
    <name evidence="2" type="ORF">WNY59_12935</name>
</gene>
<evidence type="ECO:0000256" key="1">
    <source>
        <dbReference type="SAM" id="MobiDB-lite"/>
    </source>
</evidence>
<comment type="caution">
    <text evidence="2">The sequence shown here is derived from an EMBL/GenBank/DDBJ whole genome shotgun (WGS) entry which is preliminary data.</text>
</comment>
<feature type="region of interest" description="Disordered" evidence="1">
    <location>
        <begin position="1"/>
        <end position="30"/>
    </location>
</feature>
<evidence type="ECO:0000313" key="2">
    <source>
        <dbReference type="EMBL" id="MEM5502493.1"/>
    </source>
</evidence>